<dbReference type="EMBL" id="JALGRD010000044">
    <property type="protein sequence ID" value="MCJ0976056.1"/>
    <property type="molecule type" value="Genomic_DNA"/>
</dbReference>
<feature type="non-terminal residue" evidence="1">
    <location>
        <position position="83"/>
    </location>
</feature>
<protein>
    <submittedName>
        <fullName evidence="1">Uncharacterized protein</fullName>
    </submittedName>
</protein>
<dbReference type="InterPro" id="IPR013784">
    <property type="entry name" value="Carb-bd-like_fold"/>
</dbReference>
<dbReference type="Proteomes" id="UP001139682">
    <property type="component" value="Unassembled WGS sequence"/>
</dbReference>
<organism evidence="1 2">
    <name type="scientific">Stutzerimonas marianensis</name>
    <dbReference type="NCBI Taxonomy" id="2929513"/>
    <lineage>
        <taxon>Bacteria</taxon>
        <taxon>Pseudomonadati</taxon>
        <taxon>Pseudomonadota</taxon>
        <taxon>Gammaproteobacteria</taxon>
        <taxon>Pseudomonadales</taxon>
        <taxon>Pseudomonadaceae</taxon>
        <taxon>Stutzerimonas</taxon>
    </lineage>
</organism>
<dbReference type="GO" id="GO:0030246">
    <property type="term" value="F:carbohydrate binding"/>
    <property type="evidence" value="ECO:0007669"/>
    <property type="project" value="InterPro"/>
</dbReference>
<dbReference type="Gene3D" id="2.60.40.1120">
    <property type="entry name" value="Carboxypeptidase-like, regulatory domain"/>
    <property type="match status" value="1"/>
</dbReference>
<gene>
    <name evidence="1" type="ORF">MST27_22190</name>
</gene>
<dbReference type="SUPFAM" id="SSF49452">
    <property type="entry name" value="Starch-binding domain-like"/>
    <property type="match status" value="1"/>
</dbReference>
<reference evidence="1" key="1">
    <citation type="submission" date="2022-03" db="EMBL/GenBank/DDBJ databases">
        <title>Pseudomonas marianensis sp. nov., a marine bacterium isolated from deep-sea sediments of the Mariana Trench.</title>
        <authorList>
            <person name="Wei Y."/>
        </authorList>
    </citation>
    <scope>NUCLEOTIDE SEQUENCE</scope>
    <source>
        <strain evidence="1">PS1</strain>
    </source>
</reference>
<sequence length="83" mass="8622">GVYSFNDVAVGDRTITAAATGYITNTKTVTVTDGGVADGRIELTPGVTPTPTPPCEPVELDAEPEPLKLLREESATETVTVTC</sequence>
<dbReference type="RefSeq" id="WP_243608012.1">
    <property type="nucleotide sequence ID" value="NZ_JALGRD010000044.1"/>
</dbReference>
<name>A0A9X2AX54_9GAMM</name>
<evidence type="ECO:0000313" key="2">
    <source>
        <dbReference type="Proteomes" id="UP001139682"/>
    </source>
</evidence>
<comment type="caution">
    <text evidence="1">The sequence shown here is derived from an EMBL/GenBank/DDBJ whole genome shotgun (WGS) entry which is preliminary data.</text>
</comment>
<proteinExistence type="predicted"/>
<dbReference type="AlphaFoldDB" id="A0A9X2AX54"/>
<accession>A0A9X2AX54</accession>
<evidence type="ECO:0000313" key="1">
    <source>
        <dbReference type="EMBL" id="MCJ0976056.1"/>
    </source>
</evidence>
<keyword evidence="2" id="KW-1185">Reference proteome</keyword>
<feature type="non-terminal residue" evidence="1">
    <location>
        <position position="1"/>
    </location>
</feature>